<evidence type="ECO:0000256" key="2">
    <source>
        <dbReference type="ARBA" id="ARBA00022747"/>
    </source>
</evidence>
<evidence type="ECO:0000313" key="5">
    <source>
        <dbReference type="EMBL" id="GAC08511.1"/>
    </source>
</evidence>
<dbReference type="InterPro" id="IPR044946">
    <property type="entry name" value="Restrct_endonuc_typeI_TRD_sf"/>
</dbReference>
<comment type="similarity">
    <text evidence="1">Belongs to the type-I restriction system S methylase family.</text>
</comment>
<dbReference type="PANTHER" id="PTHR30408">
    <property type="entry name" value="TYPE-1 RESTRICTION ENZYME ECOKI SPECIFICITY PROTEIN"/>
    <property type="match status" value="1"/>
</dbReference>
<dbReference type="GO" id="GO:0009307">
    <property type="term" value="P:DNA restriction-modification system"/>
    <property type="evidence" value="ECO:0007669"/>
    <property type="project" value="UniProtKB-KW"/>
</dbReference>
<dbReference type="GO" id="GO:0009035">
    <property type="term" value="F:type I site-specific deoxyribonuclease activity"/>
    <property type="evidence" value="ECO:0007669"/>
    <property type="project" value="UniProtKB-EC"/>
</dbReference>
<keyword evidence="3" id="KW-0238">DNA-binding</keyword>
<proteinExistence type="inferred from homology"/>
<sequence>MKISSGRSKIKEVGQFPVYGSTGKLGYTNEFTHDGKFILVARVGANAGQLNCVNCKFGVTDNTLVIELNNEDEFHFYFYLLQSVNLNRFIFGSGQPLITGGMLKSLNIIQPSVIAERKKIADFLSSVDKKISLLKEKHALLQQYKKGVMQKLFKQEIRFKNDNGNAFPDWLEKSMGQVLTPEIREIPKPNEKYLALGIRSHMKGTFQKPDSDPNNIAMEKLYVVRPNDLVLNITFAWEGAIAIACQEDDGGLVSHRFPTYLFKKDQATHRYFKHIIQLKRFKYLLDLISPGGAGRNRVLSKSEFLKLKWELPSIEEQEKIADFLDALDTKIDAVSKKIELTQTFKKGLLQQMFV</sequence>
<dbReference type="Pfam" id="PF01420">
    <property type="entry name" value="Methylase_S"/>
    <property type="match status" value="2"/>
</dbReference>
<dbReference type="Proteomes" id="UP000006320">
    <property type="component" value="Unassembled WGS sequence"/>
</dbReference>
<dbReference type="EC" id="3.1.21.3" evidence="5"/>
<dbReference type="Gene3D" id="3.90.220.20">
    <property type="entry name" value="DNA methylase specificity domains"/>
    <property type="match status" value="3"/>
</dbReference>
<evidence type="ECO:0000256" key="3">
    <source>
        <dbReference type="ARBA" id="ARBA00023125"/>
    </source>
</evidence>
<evidence type="ECO:0000256" key="1">
    <source>
        <dbReference type="ARBA" id="ARBA00010923"/>
    </source>
</evidence>
<gene>
    <name evidence="5" type="primary">hsdS</name>
    <name evidence="5" type="ORF">GCHA_0548</name>
</gene>
<organism evidence="5 6">
    <name type="scientific">Paraglaciecola chathamensis S18K6</name>
    <dbReference type="NCBI Taxonomy" id="1127672"/>
    <lineage>
        <taxon>Bacteria</taxon>
        <taxon>Pseudomonadati</taxon>
        <taxon>Pseudomonadota</taxon>
        <taxon>Gammaproteobacteria</taxon>
        <taxon>Alteromonadales</taxon>
        <taxon>Alteromonadaceae</taxon>
        <taxon>Paraglaciecola</taxon>
    </lineage>
</organism>
<keyword evidence="2" id="KW-0680">Restriction system</keyword>
<dbReference type="SUPFAM" id="SSF116734">
    <property type="entry name" value="DNA methylase specificity domain"/>
    <property type="match status" value="2"/>
</dbReference>
<dbReference type="GO" id="GO:0003677">
    <property type="term" value="F:DNA binding"/>
    <property type="evidence" value="ECO:0007669"/>
    <property type="project" value="UniProtKB-KW"/>
</dbReference>
<dbReference type="CDD" id="cd17266">
    <property type="entry name" value="RMtype1_S_Sau1132ORF3780P-TRD2-CR2_like"/>
    <property type="match status" value="1"/>
</dbReference>
<dbReference type="Gene3D" id="1.10.287.1120">
    <property type="entry name" value="Bipartite methylase S protein"/>
    <property type="match status" value="1"/>
</dbReference>
<protein>
    <submittedName>
        <fullName evidence="5">Type I restriction enzyme, S subunit</fullName>
        <ecNumber evidence="5">3.1.21.3</ecNumber>
    </submittedName>
</protein>
<evidence type="ECO:0000313" key="6">
    <source>
        <dbReference type="Proteomes" id="UP000006320"/>
    </source>
</evidence>
<dbReference type="InterPro" id="IPR000055">
    <property type="entry name" value="Restrct_endonuc_typeI_TRD"/>
</dbReference>
<accession>A0AAV3UTZ4</accession>
<evidence type="ECO:0000259" key="4">
    <source>
        <dbReference type="Pfam" id="PF01420"/>
    </source>
</evidence>
<dbReference type="InterPro" id="IPR052021">
    <property type="entry name" value="Type-I_RS_S_subunit"/>
</dbReference>
<dbReference type="PANTHER" id="PTHR30408:SF12">
    <property type="entry name" value="TYPE I RESTRICTION ENZYME MJAVIII SPECIFICITY SUBUNIT"/>
    <property type="match status" value="1"/>
</dbReference>
<reference evidence="5 6" key="1">
    <citation type="journal article" date="2017" name="Antonie Van Leeuwenhoek">
        <title>Rhizobium rhizosphaerae sp. nov., a novel species isolated from rice rhizosphere.</title>
        <authorList>
            <person name="Zhao J.J."/>
            <person name="Zhang J."/>
            <person name="Zhang R.J."/>
            <person name="Zhang C.W."/>
            <person name="Yin H.Q."/>
            <person name="Zhang X.X."/>
        </authorList>
    </citation>
    <scope>NUCLEOTIDE SEQUENCE [LARGE SCALE GENOMIC DNA]</scope>
    <source>
        <strain evidence="5 6">S18K6</strain>
    </source>
</reference>
<name>A0AAV3UTZ4_9ALTE</name>
<feature type="domain" description="Type I restriction modification DNA specificity" evidence="4">
    <location>
        <begin position="232"/>
        <end position="338"/>
    </location>
</feature>
<comment type="caution">
    <text evidence="5">The sequence shown here is derived from an EMBL/GenBank/DDBJ whole genome shotgun (WGS) entry which is preliminary data.</text>
</comment>
<dbReference type="AlphaFoldDB" id="A0AAV3UTZ4"/>
<keyword evidence="5" id="KW-0378">Hydrolase</keyword>
<dbReference type="EMBL" id="BAEM01000007">
    <property type="protein sequence ID" value="GAC08511.1"/>
    <property type="molecule type" value="Genomic_DNA"/>
</dbReference>
<feature type="domain" description="Type I restriction modification DNA specificity" evidence="4">
    <location>
        <begin position="8"/>
        <end position="141"/>
    </location>
</feature>